<dbReference type="SUPFAM" id="SSF46785">
    <property type="entry name" value="Winged helix' DNA-binding domain"/>
    <property type="match status" value="1"/>
</dbReference>
<dbReference type="GO" id="GO:0003677">
    <property type="term" value="F:DNA binding"/>
    <property type="evidence" value="ECO:0007669"/>
    <property type="project" value="UniProtKB-KW"/>
</dbReference>
<keyword evidence="1" id="KW-0805">Transcription regulation</keyword>
<proteinExistence type="predicted"/>
<dbReference type="GO" id="GO:0003700">
    <property type="term" value="F:DNA-binding transcription factor activity"/>
    <property type="evidence" value="ECO:0007669"/>
    <property type="project" value="InterPro"/>
</dbReference>
<dbReference type="AlphaFoldDB" id="A0A7X1PNH8"/>
<sequence length="195" mass="21545">MSPMSRSKPPASKPVASPEQGSGTSFAASAATRPHLALMRDTAEGATDRSRAGLGLLMLWLCDDIEQRANASLAPFGLSESKFDLLMFFGLAERGLIESQAVTPSYIADYFGVTRSTVTGLLDWLEKRDLLRRRLSTEDRRSFALELTEQGRELLERSLPVFWGMCESLTSSLDQDECALLQKVLGKLWVQLKAD</sequence>
<dbReference type="InterPro" id="IPR036390">
    <property type="entry name" value="WH_DNA-bd_sf"/>
</dbReference>
<reference evidence="6 7" key="1">
    <citation type="submission" date="2019-10" db="EMBL/GenBank/DDBJ databases">
        <title>Pseudomonas dajingensis sp. nov., isolated from the profound head ulcers of farmed Murray cod (Maccullochella peelii peelii).</title>
        <authorList>
            <person name="Liu Y."/>
        </authorList>
    </citation>
    <scope>NUCLEOTIDE SEQUENCE [LARGE SCALE GENOMIC DNA]</scope>
    <source>
        <strain evidence="6 7">MC042</strain>
    </source>
</reference>
<feature type="domain" description="HTH marR-type" evidence="5">
    <location>
        <begin position="51"/>
        <end position="190"/>
    </location>
</feature>
<keyword evidence="2" id="KW-0238">DNA-binding</keyword>
<dbReference type="Gene3D" id="1.10.10.10">
    <property type="entry name" value="Winged helix-like DNA-binding domain superfamily/Winged helix DNA-binding domain"/>
    <property type="match status" value="1"/>
</dbReference>
<dbReference type="PANTHER" id="PTHR33164:SF43">
    <property type="entry name" value="HTH-TYPE TRANSCRIPTIONAL REPRESSOR YETL"/>
    <property type="match status" value="1"/>
</dbReference>
<evidence type="ECO:0000256" key="2">
    <source>
        <dbReference type="ARBA" id="ARBA00023125"/>
    </source>
</evidence>
<accession>A0A7X1PNH8</accession>
<dbReference type="EMBL" id="WHUV01000003">
    <property type="protein sequence ID" value="MQA55444.1"/>
    <property type="molecule type" value="Genomic_DNA"/>
</dbReference>
<evidence type="ECO:0000256" key="3">
    <source>
        <dbReference type="ARBA" id="ARBA00023163"/>
    </source>
</evidence>
<evidence type="ECO:0000259" key="5">
    <source>
        <dbReference type="PROSITE" id="PS50995"/>
    </source>
</evidence>
<dbReference type="PRINTS" id="PR00598">
    <property type="entry name" value="HTHMARR"/>
</dbReference>
<keyword evidence="3" id="KW-0804">Transcription</keyword>
<evidence type="ECO:0000313" key="6">
    <source>
        <dbReference type="EMBL" id="MQA55444.1"/>
    </source>
</evidence>
<comment type="caution">
    <text evidence="6">The sequence shown here is derived from an EMBL/GenBank/DDBJ whole genome shotgun (WGS) entry which is preliminary data.</text>
</comment>
<dbReference type="Pfam" id="PF12802">
    <property type="entry name" value="MarR_2"/>
    <property type="match status" value="1"/>
</dbReference>
<dbReference type="InterPro" id="IPR036388">
    <property type="entry name" value="WH-like_DNA-bd_sf"/>
</dbReference>
<dbReference type="PROSITE" id="PS01117">
    <property type="entry name" value="HTH_MARR_1"/>
    <property type="match status" value="1"/>
</dbReference>
<evidence type="ECO:0000313" key="7">
    <source>
        <dbReference type="Proteomes" id="UP000486534"/>
    </source>
</evidence>
<dbReference type="Proteomes" id="UP000486534">
    <property type="component" value="Unassembled WGS sequence"/>
</dbReference>
<dbReference type="PANTHER" id="PTHR33164">
    <property type="entry name" value="TRANSCRIPTIONAL REGULATOR, MARR FAMILY"/>
    <property type="match status" value="1"/>
</dbReference>
<dbReference type="InterPro" id="IPR000835">
    <property type="entry name" value="HTH_MarR-typ"/>
</dbReference>
<dbReference type="GO" id="GO:0006950">
    <property type="term" value="P:response to stress"/>
    <property type="evidence" value="ECO:0007669"/>
    <property type="project" value="TreeGrafter"/>
</dbReference>
<protein>
    <submittedName>
        <fullName evidence="6">MarR family transcriptional regulator</fullName>
    </submittedName>
</protein>
<dbReference type="SMART" id="SM00347">
    <property type="entry name" value="HTH_MARR"/>
    <property type="match status" value="1"/>
</dbReference>
<dbReference type="InterPro" id="IPR023187">
    <property type="entry name" value="Tscrpt_reg_MarR-type_CS"/>
</dbReference>
<gene>
    <name evidence="6" type="ORF">GDH07_19180</name>
</gene>
<dbReference type="PROSITE" id="PS50995">
    <property type="entry name" value="HTH_MARR_2"/>
    <property type="match status" value="1"/>
</dbReference>
<dbReference type="InterPro" id="IPR039422">
    <property type="entry name" value="MarR/SlyA-like"/>
</dbReference>
<organism evidence="6 7">
    <name type="scientific">Pseudomonas piscis</name>
    <dbReference type="NCBI Taxonomy" id="2614538"/>
    <lineage>
        <taxon>Bacteria</taxon>
        <taxon>Pseudomonadati</taxon>
        <taxon>Pseudomonadota</taxon>
        <taxon>Gammaproteobacteria</taxon>
        <taxon>Pseudomonadales</taxon>
        <taxon>Pseudomonadaceae</taxon>
        <taxon>Pseudomonas</taxon>
    </lineage>
</organism>
<evidence type="ECO:0000256" key="1">
    <source>
        <dbReference type="ARBA" id="ARBA00023015"/>
    </source>
</evidence>
<evidence type="ECO:0000256" key="4">
    <source>
        <dbReference type="SAM" id="MobiDB-lite"/>
    </source>
</evidence>
<name>A0A7X1PNH8_9PSED</name>
<feature type="region of interest" description="Disordered" evidence="4">
    <location>
        <begin position="1"/>
        <end position="30"/>
    </location>
</feature>